<dbReference type="Gene3D" id="3.40.50.720">
    <property type="entry name" value="NAD(P)-binding Rossmann-like Domain"/>
    <property type="match status" value="1"/>
</dbReference>
<comment type="caution">
    <text evidence="4">The sequence shown here is derived from an EMBL/GenBank/DDBJ whole genome shotgun (WGS) entry which is preliminary data.</text>
</comment>
<organism evidence="4 5">
    <name type="scientific">Geodia barretti</name>
    <name type="common">Barrett's horny sponge</name>
    <dbReference type="NCBI Taxonomy" id="519541"/>
    <lineage>
        <taxon>Eukaryota</taxon>
        <taxon>Metazoa</taxon>
        <taxon>Porifera</taxon>
        <taxon>Demospongiae</taxon>
        <taxon>Heteroscleromorpha</taxon>
        <taxon>Tetractinellida</taxon>
        <taxon>Astrophorina</taxon>
        <taxon>Geodiidae</taxon>
        <taxon>Geodia</taxon>
    </lineage>
</organism>
<protein>
    <submittedName>
        <fullName evidence="4">UDP-N-acetylglucosamine 3-dehydrogenase</fullName>
    </submittedName>
</protein>
<dbReference type="PANTHER" id="PTHR43818:SF11">
    <property type="entry name" value="BCDNA.GH03377"/>
    <property type="match status" value="1"/>
</dbReference>
<evidence type="ECO:0000313" key="5">
    <source>
        <dbReference type="Proteomes" id="UP001174909"/>
    </source>
</evidence>
<dbReference type="InterPro" id="IPR050463">
    <property type="entry name" value="Gfo/Idh/MocA_oxidrdct_glycsds"/>
</dbReference>
<name>A0AA35SB35_GEOBA</name>
<accession>A0AA35SB35</accession>
<dbReference type="InterPro" id="IPR004104">
    <property type="entry name" value="Gfo/Idh/MocA-like_OxRdtase_C"/>
</dbReference>
<keyword evidence="5" id="KW-1185">Reference proteome</keyword>
<dbReference type="PANTHER" id="PTHR43818">
    <property type="entry name" value="BCDNA.GH03377"/>
    <property type="match status" value="1"/>
</dbReference>
<dbReference type="AlphaFoldDB" id="A0AA35SB35"/>
<feature type="domain" description="Gfo/Idh/MocA-like oxidoreductase N-terminal" evidence="2">
    <location>
        <begin position="6"/>
        <end position="125"/>
    </location>
</feature>
<dbReference type="Pfam" id="PF02894">
    <property type="entry name" value="GFO_IDH_MocA_C"/>
    <property type="match status" value="1"/>
</dbReference>
<gene>
    <name evidence="4" type="ORF">GBAR_LOCUS15068</name>
</gene>
<dbReference type="GO" id="GO:0000166">
    <property type="term" value="F:nucleotide binding"/>
    <property type="evidence" value="ECO:0007669"/>
    <property type="project" value="InterPro"/>
</dbReference>
<sequence length="333" mass="37145">MSKNYKVAIVGCGGISHMHTGWYLKEPRATLTAISDIDQARVKAYGEQYEVEKQYTDYIEMLETEDIDIVSVCTRPKHHAPVAIEVAKRGVKGILSEKPMAENLGQAREMLETCSQHGVKLAIDHQLRFNAPYVVAKQMIADGEIGEIFRIHGVCGGGDLKDNATHTVDLMRFIYGDRPVSWVIGQIERIGTPTKYDLHSEDFAIGYFKFEDNVRGIIESGSDTAPGYHHIYCYGTEGEIELAAPGGPALRIRNQQSGGAWVTTELPSEISPVQDLIAAIEEDREHRSSGHQGYASLELLMAIYESSRKRQRIHLPLEEMESPLTLMVDDGWV</sequence>
<dbReference type="GO" id="GO:0016491">
    <property type="term" value="F:oxidoreductase activity"/>
    <property type="evidence" value="ECO:0007669"/>
    <property type="project" value="UniProtKB-KW"/>
</dbReference>
<dbReference type="InterPro" id="IPR036291">
    <property type="entry name" value="NAD(P)-bd_dom_sf"/>
</dbReference>
<dbReference type="InterPro" id="IPR000683">
    <property type="entry name" value="Gfo/Idh/MocA-like_OxRdtase_N"/>
</dbReference>
<dbReference type="Gene3D" id="3.30.360.10">
    <property type="entry name" value="Dihydrodipicolinate Reductase, domain 2"/>
    <property type="match status" value="1"/>
</dbReference>
<dbReference type="SUPFAM" id="SSF55347">
    <property type="entry name" value="Glyceraldehyde-3-phosphate dehydrogenase-like, C-terminal domain"/>
    <property type="match status" value="1"/>
</dbReference>
<dbReference type="EMBL" id="CASHTH010002203">
    <property type="protein sequence ID" value="CAI8026179.1"/>
    <property type="molecule type" value="Genomic_DNA"/>
</dbReference>
<evidence type="ECO:0000259" key="2">
    <source>
        <dbReference type="Pfam" id="PF01408"/>
    </source>
</evidence>
<dbReference type="SUPFAM" id="SSF51735">
    <property type="entry name" value="NAD(P)-binding Rossmann-fold domains"/>
    <property type="match status" value="1"/>
</dbReference>
<keyword evidence="1" id="KW-0560">Oxidoreductase</keyword>
<feature type="domain" description="Gfo/Idh/MocA-like oxidoreductase C-terminal" evidence="3">
    <location>
        <begin position="156"/>
        <end position="314"/>
    </location>
</feature>
<evidence type="ECO:0000256" key="1">
    <source>
        <dbReference type="ARBA" id="ARBA00023002"/>
    </source>
</evidence>
<dbReference type="Proteomes" id="UP001174909">
    <property type="component" value="Unassembled WGS sequence"/>
</dbReference>
<dbReference type="Pfam" id="PF01408">
    <property type="entry name" value="GFO_IDH_MocA"/>
    <property type="match status" value="1"/>
</dbReference>
<proteinExistence type="predicted"/>
<reference evidence="4" key="1">
    <citation type="submission" date="2023-03" db="EMBL/GenBank/DDBJ databases">
        <authorList>
            <person name="Steffen K."/>
            <person name="Cardenas P."/>
        </authorList>
    </citation>
    <scope>NUCLEOTIDE SEQUENCE</scope>
</reference>
<evidence type="ECO:0000259" key="3">
    <source>
        <dbReference type="Pfam" id="PF02894"/>
    </source>
</evidence>
<evidence type="ECO:0000313" key="4">
    <source>
        <dbReference type="EMBL" id="CAI8026179.1"/>
    </source>
</evidence>